<evidence type="ECO:0000313" key="1">
    <source>
        <dbReference type="EMBL" id="RMD00070.1"/>
    </source>
</evidence>
<keyword evidence="2" id="KW-1185">Reference proteome</keyword>
<dbReference type="AlphaFoldDB" id="A0A454JKY8"/>
<evidence type="ECO:0008006" key="3">
    <source>
        <dbReference type="Google" id="ProtNLM"/>
    </source>
</evidence>
<comment type="caution">
    <text evidence="1">The sequence shown here is derived from an EMBL/GenBank/DDBJ whole genome shotgun (WGS) entry which is preliminary data.</text>
</comment>
<dbReference type="Proteomes" id="UP000274139">
    <property type="component" value="Unassembled WGS sequence"/>
</dbReference>
<accession>A0A454JKY8</accession>
<evidence type="ECO:0000313" key="2">
    <source>
        <dbReference type="Proteomes" id="UP000274139"/>
    </source>
</evidence>
<sequence length="401" mass="40047">MTISSTNRVVQFTGNASQTAFPFAFKVFAATDVLVILTDTSGNSTTETLTSQYSVVLNSDQNNSPGGTVTMNAAPPAGYTLTISSSVPVLQPTNIANTGNFYPQSVTDAFDRLTVICQQLQLGLNNALQYPVTVQGGFSATLPTPQASQLLGWNAAGTALVNCTPAGIGAGTVGTTQLADGGVTAAKLASGAAASNLGNGGVTAAMLAAGAAVSNIGTGGIGATQLGAGSATLAKLDRTGTTGQVLLAQTGAAPVWGQNPALNSVIRVNTPNGSGSTNTKYRRFTNVVTNTGSSDVSYADSATLGASFTIVNAGIYSLSYSDSNTSAQTIAITLNDNQPTTVIGSTTAANVLASCTCVSSGYAACAAWTGYLAAGSVINAKTDGNGNGNSSQVQFTISRIA</sequence>
<gene>
    <name evidence="1" type="ORF">EAY64_05590</name>
</gene>
<reference evidence="1 2" key="1">
    <citation type="submission" date="2018-10" db="EMBL/GenBank/DDBJ databases">
        <title>Draft genome sequence of Aquitalea MWU14-2217 isolated from a wild cranberry bog in Provincetown, Massachusetts.</title>
        <authorList>
            <person name="Ebadzadsahrai G."/>
            <person name="Soby S."/>
        </authorList>
    </citation>
    <scope>NUCLEOTIDE SEQUENCE [LARGE SCALE GENOMIC DNA]</scope>
    <source>
        <strain evidence="1 2">MWU14-2217</strain>
    </source>
</reference>
<dbReference type="RefSeq" id="WP_103523800.1">
    <property type="nucleotide sequence ID" value="NZ_JAIZDC010000001.1"/>
</dbReference>
<organism evidence="1 2">
    <name type="scientific">Aquitalea palustris</name>
    <dbReference type="NCBI Taxonomy" id="2480983"/>
    <lineage>
        <taxon>Bacteria</taxon>
        <taxon>Pseudomonadati</taxon>
        <taxon>Pseudomonadota</taxon>
        <taxon>Betaproteobacteria</taxon>
        <taxon>Neisseriales</taxon>
        <taxon>Chromobacteriaceae</taxon>
        <taxon>Aquitalea</taxon>
    </lineage>
</organism>
<dbReference type="EMBL" id="RFAR01000019">
    <property type="protein sequence ID" value="RMD00070.1"/>
    <property type="molecule type" value="Genomic_DNA"/>
</dbReference>
<proteinExistence type="predicted"/>
<protein>
    <recommendedName>
        <fullName evidence="3">Tail fiber protein</fullName>
    </recommendedName>
</protein>
<dbReference type="OrthoDB" id="9107863at2"/>
<name>A0A454JKY8_9NEIS</name>